<keyword evidence="1" id="KW-0472">Membrane</keyword>
<feature type="transmembrane region" description="Helical" evidence="1">
    <location>
        <begin position="6"/>
        <end position="26"/>
    </location>
</feature>
<accession>A0A2Z3S5R9</accession>
<dbReference type="KEGG" id="aum:AURMO_01701"/>
<evidence type="ECO:0000313" key="2">
    <source>
        <dbReference type="EMBL" id="AWR22283.1"/>
    </source>
</evidence>
<dbReference type="RefSeq" id="WP_110234730.1">
    <property type="nucleotide sequence ID" value="NZ_CP023994.1"/>
</dbReference>
<gene>
    <name evidence="2" type="ORF">AURMO_01701</name>
</gene>
<evidence type="ECO:0008006" key="4">
    <source>
        <dbReference type="Google" id="ProtNLM"/>
    </source>
</evidence>
<proteinExistence type="predicted"/>
<keyword evidence="1" id="KW-1133">Transmembrane helix</keyword>
<organism evidence="2 3">
    <name type="scientific">Aurantimicrobium photophilum</name>
    <dbReference type="NCBI Taxonomy" id="1987356"/>
    <lineage>
        <taxon>Bacteria</taxon>
        <taxon>Bacillati</taxon>
        <taxon>Actinomycetota</taxon>
        <taxon>Actinomycetes</taxon>
        <taxon>Micrococcales</taxon>
        <taxon>Microbacteriaceae</taxon>
        <taxon>Aurantimicrobium</taxon>
    </lineage>
</organism>
<reference evidence="2 3" key="1">
    <citation type="submission" date="2017-10" db="EMBL/GenBank/DDBJ databases">
        <title>Genome of an Actinobacterium that displays light-enhanced growth.</title>
        <authorList>
            <person name="Maresca J.A."/>
            <person name="Hempel P."/>
            <person name="Shevchenko O."/>
            <person name="Miller K.J."/>
            <person name="Hahn M.W."/>
        </authorList>
    </citation>
    <scope>NUCLEOTIDE SEQUENCE [LARGE SCALE GENOMIC DNA]</scope>
    <source>
        <strain evidence="2 3">MWH-Mo1</strain>
    </source>
</reference>
<protein>
    <recommendedName>
        <fullName evidence="4">Phage shock protein B</fullName>
    </recommendedName>
</protein>
<keyword evidence="3" id="KW-1185">Reference proteome</keyword>
<evidence type="ECO:0000313" key="3">
    <source>
        <dbReference type="Proteomes" id="UP000246894"/>
    </source>
</evidence>
<evidence type="ECO:0000256" key="1">
    <source>
        <dbReference type="SAM" id="Phobius"/>
    </source>
</evidence>
<name>A0A2Z3S5R9_9MICO</name>
<dbReference type="EMBL" id="CP023994">
    <property type="protein sequence ID" value="AWR22283.1"/>
    <property type="molecule type" value="Genomic_DNA"/>
</dbReference>
<keyword evidence="1" id="KW-0812">Transmembrane</keyword>
<dbReference type="Proteomes" id="UP000246894">
    <property type="component" value="Chromosome"/>
</dbReference>
<sequence>MDTETAYWIAIVVFAAVVFSIVAFTVGKLSADSKSLFVAKPAESEIRSELVALRCQVEELRFELRRSNYRNFGSPEHPVN</sequence>
<dbReference type="AlphaFoldDB" id="A0A2Z3S5R9"/>